<evidence type="ECO:0000313" key="1">
    <source>
        <dbReference type="EMBL" id="MFB9992316.1"/>
    </source>
</evidence>
<accession>A0ABV6B1J1</accession>
<reference evidence="1 2" key="1">
    <citation type="submission" date="2024-09" db="EMBL/GenBank/DDBJ databases">
        <authorList>
            <person name="Sun Q."/>
            <person name="Mori K."/>
        </authorList>
    </citation>
    <scope>NUCLEOTIDE SEQUENCE [LARGE SCALE GENOMIC DNA]</scope>
    <source>
        <strain evidence="1 2">JCM 13503</strain>
    </source>
</reference>
<evidence type="ECO:0000313" key="2">
    <source>
        <dbReference type="Proteomes" id="UP001589733"/>
    </source>
</evidence>
<dbReference type="RefSeq" id="WP_380008952.1">
    <property type="nucleotide sequence ID" value="NZ_JBHLYR010000031.1"/>
</dbReference>
<sequence length="56" mass="6324">MHFLTSDLNTMHTEALRAEARREAQAQAARQSQTARQSFSLSAFLHRLFAVPVRPA</sequence>
<dbReference type="Proteomes" id="UP001589733">
    <property type="component" value="Unassembled WGS sequence"/>
</dbReference>
<dbReference type="EMBL" id="JBHLYR010000031">
    <property type="protein sequence ID" value="MFB9992316.1"/>
    <property type="molecule type" value="Genomic_DNA"/>
</dbReference>
<keyword evidence="2" id="KW-1185">Reference proteome</keyword>
<organism evidence="1 2">
    <name type="scientific">Deinococcus oregonensis</name>
    <dbReference type="NCBI Taxonomy" id="1805970"/>
    <lineage>
        <taxon>Bacteria</taxon>
        <taxon>Thermotogati</taxon>
        <taxon>Deinococcota</taxon>
        <taxon>Deinococci</taxon>
        <taxon>Deinococcales</taxon>
        <taxon>Deinococcaceae</taxon>
        <taxon>Deinococcus</taxon>
    </lineage>
</organism>
<name>A0ABV6B1J1_9DEIO</name>
<protein>
    <submittedName>
        <fullName evidence="1">Uncharacterized protein</fullName>
    </submittedName>
</protein>
<gene>
    <name evidence="1" type="ORF">ACFFLM_10110</name>
</gene>
<comment type="caution">
    <text evidence="1">The sequence shown here is derived from an EMBL/GenBank/DDBJ whole genome shotgun (WGS) entry which is preliminary data.</text>
</comment>
<proteinExistence type="predicted"/>